<dbReference type="GO" id="GO:0015421">
    <property type="term" value="F:ABC-type oligopeptide transporter activity"/>
    <property type="evidence" value="ECO:0007669"/>
    <property type="project" value="TreeGrafter"/>
</dbReference>
<dbReference type="PANTHER" id="PTHR43394:SF1">
    <property type="entry name" value="ATP-BINDING CASSETTE SUB-FAMILY B MEMBER 10, MITOCHONDRIAL"/>
    <property type="match status" value="1"/>
</dbReference>
<feature type="domain" description="ABC transmembrane type-1" evidence="11">
    <location>
        <begin position="20"/>
        <end position="304"/>
    </location>
</feature>
<dbReference type="InterPro" id="IPR039421">
    <property type="entry name" value="Type_1_exporter"/>
</dbReference>
<evidence type="ECO:0000313" key="14">
    <source>
        <dbReference type="Proteomes" id="UP000182589"/>
    </source>
</evidence>
<keyword evidence="14" id="KW-1185">Reference proteome</keyword>
<evidence type="ECO:0000259" key="10">
    <source>
        <dbReference type="PROSITE" id="PS50893"/>
    </source>
</evidence>
<name>A0A1H2S4E1_9BACL</name>
<evidence type="ECO:0000256" key="3">
    <source>
        <dbReference type="ARBA" id="ARBA00022475"/>
    </source>
</evidence>
<sequence>MFQVLWKLRWFFWQQRKRYAIAVGLLLFLNFVEVAPPDIVGRAIDLMNQRGMTAGTLWDLVGALALVIVISYTCGFTWQYQLYGGARVLELSLRKRLMRHFLQMTPRFFEQNRTGDLMARSTNDLNAVSQTAGFGILTLIDSTTYSATILATMGSLDGWRLTLLSLVPMPFIALAMTKYGKMLHERFTLAQDAFGDMNDRVLETIAGIRVVRAYAQEKHEEERFAATMADVYRKNIAVARIDALFDPTISMLVGITYLIGLGYGTYLVFQSQLTIGQLTSFNVYLGMLIWPMLAFGQLINIMQRGNASLDRVNETLAYEPDVIDPPSTVAVDRPEEIRFEHLTFRYPTSDRDNLRDIELVIRRGETLGIVGRTGSGKSTLLRQLLREYPPSQTGALTIGGVRIEQIAMDIVHGWLGYVPQNPMLFSRSVRDNVRFGRHDATDAEVMEALRLADFVKDLDRLPNGLDTLVGERGISLSGGQKQRIALARALLVDPEILILDDAMSAVDARTEAHIIESIRSVRQGRTTLIASHRMSAVAHADWIVVMDDGRIAEEGTFAQLMAQGGWYAQQYERQQAYGEEALDDSDAIALAEERG</sequence>
<proteinExistence type="predicted"/>
<dbReference type="InterPro" id="IPR017871">
    <property type="entry name" value="ABC_transporter-like_CS"/>
</dbReference>
<evidence type="ECO:0000256" key="6">
    <source>
        <dbReference type="ARBA" id="ARBA00022840"/>
    </source>
</evidence>
<keyword evidence="7 9" id="KW-1133">Transmembrane helix</keyword>
<gene>
    <name evidence="12" type="ORF">Heshes_10430</name>
    <name evidence="13" type="ORF">SAMN04489725_103251</name>
</gene>
<dbReference type="CDD" id="cd18541">
    <property type="entry name" value="ABC_6TM_TmrB_like"/>
    <property type="match status" value="1"/>
</dbReference>
<evidence type="ECO:0000259" key="11">
    <source>
        <dbReference type="PROSITE" id="PS50929"/>
    </source>
</evidence>
<evidence type="ECO:0000256" key="5">
    <source>
        <dbReference type="ARBA" id="ARBA00022741"/>
    </source>
</evidence>
<dbReference type="InterPro" id="IPR027417">
    <property type="entry name" value="P-loop_NTPase"/>
</dbReference>
<organism evidence="13 14">
    <name type="scientific">Alicyclobacillus hesperidum</name>
    <dbReference type="NCBI Taxonomy" id="89784"/>
    <lineage>
        <taxon>Bacteria</taxon>
        <taxon>Bacillati</taxon>
        <taxon>Bacillota</taxon>
        <taxon>Bacilli</taxon>
        <taxon>Bacillales</taxon>
        <taxon>Alicyclobacillaceae</taxon>
        <taxon>Alicyclobacillus</taxon>
    </lineage>
</organism>
<dbReference type="PROSITE" id="PS00211">
    <property type="entry name" value="ABC_TRANSPORTER_1"/>
    <property type="match status" value="1"/>
</dbReference>
<evidence type="ECO:0000313" key="13">
    <source>
        <dbReference type="EMBL" id="SDW26044.1"/>
    </source>
</evidence>
<evidence type="ECO:0000256" key="9">
    <source>
        <dbReference type="SAM" id="Phobius"/>
    </source>
</evidence>
<comment type="subcellular location">
    <subcellularLocation>
        <location evidence="1">Cell membrane</location>
        <topology evidence="1">Multi-pass membrane protein</topology>
    </subcellularLocation>
</comment>
<evidence type="ECO:0000256" key="2">
    <source>
        <dbReference type="ARBA" id="ARBA00022448"/>
    </source>
</evidence>
<dbReference type="AlphaFoldDB" id="A0A1H2S4E1"/>
<dbReference type="InterPro" id="IPR011527">
    <property type="entry name" value="ABC1_TM_dom"/>
</dbReference>
<dbReference type="Pfam" id="PF00664">
    <property type="entry name" value="ABC_membrane"/>
    <property type="match status" value="1"/>
</dbReference>
<feature type="transmembrane region" description="Helical" evidence="9">
    <location>
        <begin position="281"/>
        <end position="301"/>
    </location>
</feature>
<keyword evidence="3" id="KW-1003">Cell membrane</keyword>
<keyword evidence="2" id="KW-0813">Transport</keyword>
<dbReference type="PROSITE" id="PS50893">
    <property type="entry name" value="ABC_TRANSPORTER_2"/>
    <property type="match status" value="1"/>
</dbReference>
<dbReference type="STRING" id="89784.SAMN04489725_103251"/>
<keyword evidence="5" id="KW-0547">Nucleotide-binding</keyword>
<dbReference type="Pfam" id="PF00005">
    <property type="entry name" value="ABC_tran"/>
    <property type="match status" value="1"/>
</dbReference>
<dbReference type="PROSITE" id="PS50929">
    <property type="entry name" value="ABC_TM1F"/>
    <property type="match status" value="1"/>
</dbReference>
<reference evidence="14" key="1">
    <citation type="submission" date="2016-10" db="EMBL/GenBank/DDBJ databases">
        <authorList>
            <person name="Varghese N."/>
        </authorList>
    </citation>
    <scope>NUCLEOTIDE SEQUENCE [LARGE SCALE GENOMIC DNA]</scope>
    <source>
        <strain evidence="14">DSM 12489</strain>
    </source>
</reference>
<protein>
    <submittedName>
        <fullName evidence="13">ATP-binding cassette, subfamily B</fullName>
    </submittedName>
    <submittedName>
        <fullName evidence="12">Multidrug ABC transporter permease/ATP-binding protein</fullName>
    </submittedName>
</protein>
<dbReference type="EMBL" id="BSRA01000005">
    <property type="protein sequence ID" value="GLV13359.1"/>
    <property type="molecule type" value="Genomic_DNA"/>
</dbReference>
<dbReference type="Gene3D" id="1.20.1560.10">
    <property type="entry name" value="ABC transporter type 1, transmembrane domain"/>
    <property type="match status" value="1"/>
</dbReference>
<dbReference type="FunFam" id="3.40.50.300:FF:000221">
    <property type="entry name" value="Multidrug ABC transporter ATP-binding protein"/>
    <property type="match status" value="1"/>
</dbReference>
<dbReference type="FunFam" id="1.20.1560.10:FF:000011">
    <property type="entry name" value="Multidrug ABC transporter ATP-binding protein"/>
    <property type="match status" value="1"/>
</dbReference>
<evidence type="ECO:0000313" key="12">
    <source>
        <dbReference type="EMBL" id="GLV13359.1"/>
    </source>
</evidence>
<evidence type="ECO:0000256" key="8">
    <source>
        <dbReference type="ARBA" id="ARBA00023136"/>
    </source>
</evidence>
<evidence type="ECO:0000256" key="4">
    <source>
        <dbReference type="ARBA" id="ARBA00022692"/>
    </source>
</evidence>
<dbReference type="InterPro" id="IPR003593">
    <property type="entry name" value="AAA+_ATPase"/>
</dbReference>
<accession>A0A1H2S4E1</accession>
<dbReference type="GO" id="GO:0005524">
    <property type="term" value="F:ATP binding"/>
    <property type="evidence" value="ECO:0007669"/>
    <property type="project" value="UniProtKB-KW"/>
</dbReference>
<dbReference type="InterPro" id="IPR003439">
    <property type="entry name" value="ABC_transporter-like_ATP-bd"/>
</dbReference>
<dbReference type="Gene3D" id="3.40.50.300">
    <property type="entry name" value="P-loop containing nucleotide triphosphate hydrolases"/>
    <property type="match status" value="1"/>
</dbReference>
<keyword evidence="4 9" id="KW-0812">Transmembrane</keyword>
<dbReference type="Proteomes" id="UP000182589">
    <property type="component" value="Unassembled WGS sequence"/>
</dbReference>
<dbReference type="GO" id="GO:0005886">
    <property type="term" value="C:plasma membrane"/>
    <property type="evidence" value="ECO:0007669"/>
    <property type="project" value="UniProtKB-SubCell"/>
</dbReference>
<keyword evidence="6 13" id="KW-0067">ATP-binding</keyword>
<feature type="transmembrane region" description="Helical" evidence="9">
    <location>
        <begin position="249"/>
        <end position="269"/>
    </location>
</feature>
<evidence type="ECO:0000256" key="7">
    <source>
        <dbReference type="ARBA" id="ARBA00022989"/>
    </source>
</evidence>
<dbReference type="GO" id="GO:0016887">
    <property type="term" value="F:ATP hydrolysis activity"/>
    <property type="evidence" value="ECO:0007669"/>
    <property type="project" value="InterPro"/>
</dbReference>
<feature type="transmembrane region" description="Helical" evidence="9">
    <location>
        <begin position="159"/>
        <end position="177"/>
    </location>
</feature>
<dbReference type="SMART" id="SM00382">
    <property type="entry name" value="AAA"/>
    <property type="match status" value="1"/>
</dbReference>
<reference evidence="13" key="2">
    <citation type="submission" date="2016-10" db="EMBL/GenBank/DDBJ databases">
        <authorList>
            <person name="de Groot N.N."/>
        </authorList>
    </citation>
    <scope>NUCLEOTIDE SEQUENCE [LARGE SCALE GENOMIC DNA]</scope>
    <source>
        <strain evidence="13">DSM 12489</strain>
    </source>
</reference>
<feature type="transmembrane region" description="Helical" evidence="9">
    <location>
        <begin position="58"/>
        <end position="78"/>
    </location>
</feature>
<dbReference type="PANTHER" id="PTHR43394">
    <property type="entry name" value="ATP-DEPENDENT PERMEASE MDL1, MITOCHONDRIAL"/>
    <property type="match status" value="1"/>
</dbReference>
<dbReference type="InterPro" id="IPR036640">
    <property type="entry name" value="ABC1_TM_sf"/>
</dbReference>
<dbReference type="RefSeq" id="WP_074692045.1">
    <property type="nucleotide sequence ID" value="NZ_BSRA01000005.1"/>
</dbReference>
<dbReference type="SUPFAM" id="SSF52540">
    <property type="entry name" value="P-loop containing nucleoside triphosphate hydrolases"/>
    <property type="match status" value="1"/>
</dbReference>
<evidence type="ECO:0000256" key="1">
    <source>
        <dbReference type="ARBA" id="ARBA00004651"/>
    </source>
</evidence>
<dbReference type="EMBL" id="FNOJ01000003">
    <property type="protein sequence ID" value="SDW26044.1"/>
    <property type="molecule type" value="Genomic_DNA"/>
</dbReference>
<feature type="domain" description="ABC transporter" evidence="10">
    <location>
        <begin position="337"/>
        <end position="573"/>
    </location>
</feature>
<dbReference type="Proteomes" id="UP001157137">
    <property type="component" value="Unassembled WGS sequence"/>
</dbReference>
<keyword evidence="8 9" id="KW-0472">Membrane</keyword>
<dbReference type="SUPFAM" id="SSF90123">
    <property type="entry name" value="ABC transporter transmembrane region"/>
    <property type="match status" value="1"/>
</dbReference>
<reference evidence="12" key="3">
    <citation type="submission" date="2023-02" db="EMBL/GenBank/DDBJ databases">
        <title>Proposal of a novel subspecies: Alicyclobacillus hesperidum subspecies aegle.</title>
        <authorList>
            <person name="Goto K."/>
            <person name="Fujii T."/>
            <person name="Yasui K."/>
            <person name="Mochida K."/>
            <person name="Kato-Tanaka Y."/>
            <person name="Morohoshi S."/>
            <person name="An S.Y."/>
            <person name="Kasai H."/>
            <person name="Yokota A."/>
        </authorList>
    </citation>
    <scope>NUCLEOTIDE SEQUENCE</scope>
    <source>
        <strain evidence="12">DSM 12766</strain>
    </source>
</reference>